<feature type="coiled-coil region" evidence="1">
    <location>
        <begin position="22"/>
        <end position="98"/>
    </location>
</feature>
<dbReference type="GO" id="GO:0005643">
    <property type="term" value="C:nuclear pore"/>
    <property type="evidence" value="ECO:0007669"/>
    <property type="project" value="TreeGrafter"/>
</dbReference>
<reference evidence="2 3" key="1">
    <citation type="submission" date="2020-02" db="EMBL/GenBank/DDBJ databases">
        <title>A chromosome-scale genome assembly of the black bullhead catfish (Ameiurus melas).</title>
        <authorList>
            <person name="Wen M."/>
            <person name="Zham M."/>
            <person name="Cabau C."/>
            <person name="Klopp C."/>
            <person name="Donnadieu C."/>
            <person name="Roques C."/>
            <person name="Bouchez O."/>
            <person name="Lampietro C."/>
            <person name="Jouanno E."/>
            <person name="Herpin A."/>
            <person name="Louis A."/>
            <person name="Berthelot C."/>
            <person name="Parey E."/>
            <person name="Roest-Crollius H."/>
            <person name="Braasch I."/>
            <person name="Postlethwait J."/>
            <person name="Robinson-Rechavi M."/>
            <person name="Echchiki A."/>
            <person name="Begum T."/>
            <person name="Montfort J."/>
            <person name="Schartl M."/>
            <person name="Bobe J."/>
            <person name="Guiguen Y."/>
        </authorList>
    </citation>
    <scope>NUCLEOTIDE SEQUENCE [LARGE SCALE GENOMIC DNA]</scope>
    <source>
        <strain evidence="2">M_S1</strain>
        <tissue evidence="2">Blood</tissue>
    </source>
</reference>
<evidence type="ECO:0000313" key="3">
    <source>
        <dbReference type="Proteomes" id="UP000593565"/>
    </source>
</evidence>
<dbReference type="GO" id="GO:1901673">
    <property type="term" value="P:regulation of mitotic spindle assembly"/>
    <property type="evidence" value="ECO:0007669"/>
    <property type="project" value="TreeGrafter"/>
</dbReference>
<comment type="caution">
    <text evidence="2">The sequence shown here is derived from an EMBL/GenBank/DDBJ whole genome shotgun (WGS) entry which is preliminary data.</text>
</comment>
<protein>
    <submittedName>
        <fullName evidence="2">Uncharacterized protein</fullName>
    </submittedName>
</protein>
<organism evidence="2 3">
    <name type="scientific">Ameiurus melas</name>
    <name type="common">Black bullhead</name>
    <name type="synonym">Silurus melas</name>
    <dbReference type="NCBI Taxonomy" id="219545"/>
    <lineage>
        <taxon>Eukaryota</taxon>
        <taxon>Metazoa</taxon>
        <taxon>Chordata</taxon>
        <taxon>Craniata</taxon>
        <taxon>Vertebrata</taxon>
        <taxon>Euteleostomi</taxon>
        <taxon>Actinopterygii</taxon>
        <taxon>Neopterygii</taxon>
        <taxon>Teleostei</taxon>
        <taxon>Ostariophysi</taxon>
        <taxon>Siluriformes</taxon>
        <taxon>Ictaluridae</taxon>
        <taxon>Ameiurus</taxon>
    </lineage>
</organism>
<name>A0A7J6BCD8_AMEME</name>
<gene>
    <name evidence="2" type="ORF">AMELA_G00017670</name>
</gene>
<dbReference type="PANTHER" id="PTHR18898:SF4">
    <property type="entry name" value="NUCLEOPROTEIN TPR"/>
    <property type="match status" value="1"/>
</dbReference>
<evidence type="ECO:0000313" key="2">
    <source>
        <dbReference type="EMBL" id="KAF4092157.1"/>
    </source>
</evidence>
<sequence>MNDLWSVSTSSCRLDSASRLRVEHLERELKEVQDALSAERERERMQVTAKTLSQHDELMKTETMNVLVETNKMLRDEKERLEQDLQQAQARVSKLQMDAAHSGVQRRSRARRAACCRLRKNLWKRKSSAGKHALRWLRRLLLLLQSKTRRLNRPQLSLSYKASEIPSTNQRPRLGCWRTN</sequence>
<dbReference type="GO" id="GO:0017056">
    <property type="term" value="F:structural constituent of nuclear pore"/>
    <property type="evidence" value="ECO:0007669"/>
    <property type="project" value="TreeGrafter"/>
</dbReference>
<evidence type="ECO:0000256" key="1">
    <source>
        <dbReference type="SAM" id="Coils"/>
    </source>
</evidence>
<accession>A0A7J6BCD8</accession>
<dbReference type="EMBL" id="JAAGNN010000002">
    <property type="protein sequence ID" value="KAF4092157.1"/>
    <property type="molecule type" value="Genomic_DNA"/>
</dbReference>
<proteinExistence type="predicted"/>
<keyword evidence="3" id="KW-1185">Reference proteome</keyword>
<dbReference type="AlphaFoldDB" id="A0A7J6BCD8"/>
<dbReference type="GO" id="GO:0006406">
    <property type="term" value="P:mRNA export from nucleus"/>
    <property type="evidence" value="ECO:0007669"/>
    <property type="project" value="TreeGrafter"/>
</dbReference>
<dbReference type="PANTHER" id="PTHR18898">
    <property type="entry name" value="NUCLEOPROTEIN TPR-RELATED"/>
    <property type="match status" value="1"/>
</dbReference>
<keyword evidence="1" id="KW-0175">Coiled coil</keyword>
<dbReference type="Proteomes" id="UP000593565">
    <property type="component" value="Unassembled WGS sequence"/>
</dbReference>